<comment type="caution">
    <text evidence="3">The sequence shown here is derived from an EMBL/GenBank/DDBJ whole genome shotgun (WGS) entry which is preliminary data.</text>
</comment>
<organism evidence="3 4">
    <name type="scientific">Tuber magnatum</name>
    <name type="common">white Piedmont truffle</name>
    <dbReference type="NCBI Taxonomy" id="42249"/>
    <lineage>
        <taxon>Eukaryota</taxon>
        <taxon>Fungi</taxon>
        <taxon>Dikarya</taxon>
        <taxon>Ascomycota</taxon>
        <taxon>Pezizomycotina</taxon>
        <taxon>Pezizomycetes</taxon>
        <taxon>Pezizales</taxon>
        <taxon>Tuberaceae</taxon>
        <taxon>Tuber</taxon>
    </lineage>
</organism>
<evidence type="ECO:0000313" key="4">
    <source>
        <dbReference type="Proteomes" id="UP000246991"/>
    </source>
</evidence>
<evidence type="ECO:0000313" key="3">
    <source>
        <dbReference type="EMBL" id="PWW77467.1"/>
    </source>
</evidence>
<dbReference type="Proteomes" id="UP000246991">
    <property type="component" value="Unassembled WGS sequence"/>
</dbReference>
<dbReference type="EMBL" id="PYWC01000022">
    <property type="protein sequence ID" value="PWW77467.1"/>
    <property type="molecule type" value="Genomic_DNA"/>
</dbReference>
<evidence type="ECO:0000256" key="1">
    <source>
        <dbReference type="ARBA" id="ARBA00005578"/>
    </source>
</evidence>
<dbReference type="InterPro" id="IPR002634">
    <property type="entry name" value="BolA"/>
</dbReference>
<evidence type="ECO:0000256" key="2">
    <source>
        <dbReference type="RuleBase" id="RU003860"/>
    </source>
</evidence>
<dbReference type="AlphaFoldDB" id="A0A317SV83"/>
<dbReference type="Gene3D" id="3.30.300.90">
    <property type="entry name" value="BolA-like"/>
    <property type="match status" value="1"/>
</dbReference>
<dbReference type="InterPro" id="IPR036065">
    <property type="entry name" value="BolA-like_sf"/>
</dbReference>
<gene>
    <name evidence="3" type="ORF">C7212DRAFT_292915</name>
</gene>
<dbReference type="OrthoDB" id="203381at2759"/>
<dbReference type="Pfam" id="PF01722">
    <property type="entry name" value="BolA"/>
    <property type="match status" value="1"/>
</dbReference>
<dbReference type="SUPFAM" id="SSF82657">
    <property type="entry name" value="BolA-like"/>
    <property type="match status" value="1"/>
</dbReference>
<dbReference type="PANTHER" id="PTHR46188">
    <property type="entry name" value="BOLA-LIKE PROTEIN 3"/>
    <property type="match status" value="1"/>
</dbReference>
<keyword evidence="4" id="KW-1185">Reference proteome</keyword>
<dbReference type="GO" id="GO:0005759">
    <property type="term" value="C:mitochondrial matrix"/>
    <property type="evidence" value="ECO:0007669"/>
    <property type="project" value="TreeGrafter"/>
</dbReference>
<proteinExistence type="inferred from homology"/>
<dbReference type="STRING" id="42249.A0A317SV83"/>
<name>A0A317SV83_9PEZI</name>
<accession>A0A317SV83</accession>
<dbReference type="InterPro" id="IPR052275">
    <property type="entry name" value="Mt_Fe-S_assembly_factor"/>
</dbReference>
<dbReference type="PANTHER" id="PTHR46188:SF1">
    <property type="entry name" value="BOLA-LIKE PROTEIN 3"/>
    <property type="match status" value="1"/>
</dbReference>
<reference evidence="3 4" key="1">
    <citation type="submission" date="2018-03" db="EMBL/GenBank/DDBJ databases">
        <title>Genomes of Pezizomycetes fungi and the evolution of truffles.</title>
        <authorList>
            <person name="Murat C."/>
            <person name="Payen T."/>
            <person name="Noel B."/>
            <person name="Kuo A."/>
            <person name="Martin F.M."/>
        </authorList>
    </citation>
    <scope>NUCLEOTIDE SEQUENCE [LARGE SCALE GENOMIC DNA]</scope>
    <source>
        <strain evidence="3">091103-1</strain>
    </source>
</reference>
<protein>
    <submittedName>
        <fullName evidence="3">Bola-like protein</fullName>
    </submittedName>
</protein>
<comment type="similarity">
    <text evidence="1 2">Belongs to the BolA/IbaG family.</text>
</comment>
<sequence>MFRNLRFPFARSSTFSLSPPARRSRWREYSSGGTGEALLTMPDHLDDQEKGIFKKLAGELKPTRLEVKDVSGGCGSMYAIEIASERFVGLSLVRQHRLVHEILGKEVKSWHGVQLRTFVA</sequence>